<dbReference type="PANTHER" id="PTHR42866:SF2">
    <property type="entry name" value="3-DEOXY-MANNO-OCTULOSONATE CYTIDYLYLTRANSFERASE, MITOCHONDRIAL"/>
    <property type="match status" value="1"/>
</dbReference>
<name>A0A3S2W8N3_9PROT</name>
<protein>
    <submittedName>
        <fullName evidence="4">3-deoxy-manno-octulosonate cytidylyltransferase</fullName>
        <ecNumber evidence="4">2.7.7.38</ecNumber>
    </submittedName>
</protein>
<dbReference type="GO" id="GO:0005829">
    <property type="term" value="C:cytosol"/>
    <property type="evidence" value="ECO:0007669"/>
    <property type="project" value="TreeGrafter"/>
</dbReference>
<dbReference type="NCBIfam" id="NF003952">
    <property type="entry name" value="PRK05450.1-5"/>
    <property type="match status" value="1"/>
</dbReference>
<keyword evidence="2 4" id="KW-0548">Nucleotidyltransferase</keyword>
<keyword evidence="3" id="KW-0448">Lipopolysaccharide biosynthesis</keyword>
<dbReference type="Gene3D" id="3.90.550.10">
    <property type="entry name" value="Spore Coat Polysaccharide Biosynthesis Protein SpsA, Chain A"/>
    <property type="match status" value="1"/>
</dbReference>
<dbReference type="OrthoDB" id="9815559at2"/>
<accession>A0A3S2W8N3</accession>
<keyword evidence="5" id="KW-1185">Reference proteome</keyword>
<dbReference type="Pfam" id="PF02348">
    <property type="entry name" value="CTP_transf_3"/>
    <property type="match status" value="1"/>
</dbReference>
<evidence type="ECO:0000256" key="1">
    <source>
        <dbReference type="ARBA" id="ARBA00022679"/>
    </source>
</evidence>
<dbReference type="GO" id="GO:0008690">
    <property type="term" value="F:3-deoxy-manno-octulosonate cytidylyltransferase activity"/>
    <property type="evidence" value="ECO:0007669"/>
    <property type="project" value="UniProtKB-EC"/>
</dbReference>
<dbReference type="InterPro" id="IPR029044">
    <property type="entry name" value="Nucleotide-diphossugar_trans"/>
</dbReference>
<comment type="caution">
    <text evidence="4">The sequence shown here is derived from an EMBL/GenBank/DDBJ whole genome shotgun (WGS) entry which is preliminary data.</text>
</comment>
<sequence length="242" mass="26128">MNPIVLIPARLAASRFPNKPLADIHGKPMIVHCVERAQEADLGPVWVAAGDREIVDAVEQAGGKAVLTDPDHPSGSDRIWEAACKIDPDGKHDVIVNMQGDLPAMEPGILRAVTDPLADPQVDIGTSVAIITDPEDRDNPNVVKAIAGFPDGARQARALAFTRATAPWGDGPLYYHFGIYTYRRSALERFVALPPGVLEKREKLEQMRALEAGMRIDAVLIDTIPLTVDTPEDLAPVLDVLG</sequence>
<dbReference type="AlphaFoldDB" id="A0A3S2W8N3"/>
<keyword evidence="1 4" id="KW-0808">Transferase</keyword>
<proteinExistence type="predicted"/>
<dbReference type="GO" id="GO:0009103">
    <property type="term" value="P:lipopolysaccharide biosynthetic process"/>
    <property type="evidence" value="ECO:0007669"/>
    <property type="project" value="UniProtKB-KW"/>
</dbReference>
<organism evidence="4 5">
    <name type="scientific">Hwanghaeella grinnelliae</name>
    <dbReference type="NCBI Taxonomy" id="2500179"/>
    <lineage>
        <taxon>Bacteria</taxon>
        <taxon>Pseudomonadati</taxon>
        <taxon>Pseudomonadota</taxon>
        <taxon>Alphaproteobacteria</taxon>
        <taxon>Rhodospirillales</taxon>
        <taxon>Rhodospirillaceae</taxon>
        <taxon>Hwanghaeella</taxon>
    </lineage>
</organism>
<dbReference type="EC" id="2.7.7.38" evidence="4"/>
<evidence type="ECO:0000313" key="5">
    <source>
        <dbReference type="Proteomes" id="UP000287447"/>
    </source>
</evidence>
<reference evidence="5" key="1">
    <citation type="submission" date="2019-01" db="EMBL/GenBank/DDBJ databases">
        <title>Gri0909 isolated from a small marine red alga.</title>
        <authorList>
            <person name="Kim J."/>
            <person name="Jeong S.E."/>
            <person name="Jeon C.O."/>
        </authorList>
    </citation>
    <scope>NUCLEOTIDE SEQUENCE [LARGE SCALE GENOMIC DNA]</scope>
    <source>
        <strain evidence="5">Gri0909</strain>
    </source>
</reference>
<evidence type="ECO:0000256" key="2">
    <source>
        <dbReference type="ARBA" id="ARBA00022695"/>
    </source>
</evidence>
<dbReference type="CDD" id="cd02517">
    <property type="entry name" value="CMP-KDO-Synthetase"/>
    <property type="match status" value="1"/>
</dbReference>
<dbReference type="InterPro" id="IPR003329">
    <property type="entry name" value="Cytidylyl_trans"/>
</dbReference>
<evidence type="ECO:0000256" key="3">
    <source>
        <dbReference type="ARBA" id="ARBA00022985"/>
    </source>
</evidence>
<dbReference type="NCBIfam" id="NF003948">
    <property type="entry name" value="PRK05450.1-1"/>
    <property type="match status" value="1"/>
</dbReference>
<dbReference type="RefSeq" id="WP_127765387.1">
    <property type="nucleotide sequence ID" value="NZ_SADE01000002.1"/>
</dbReference>
<dbReference type="InterPro" id="IPR004528">
    <property type="entry name" value="KdsB"/>
</dbReference>
<dbReference type="NCBIfam" id="TIGR00466">
    <property type="entry name" value="kdsB"/>
    <property type="match status" value="1"/>
</dbReference>
<dbReference type="EMBL" id="SADE01000002">
    <property type="protein sequence ID" value="RVU35910.1"/>
    <property type="molecule type" value="Genomic_DNA"/>
</dbReference>
<evidence type="ECO:0000313" key="4">
    <source>
        <dbReference type="EMBL" id="RVU35910.1"/>
    </source>
</evidence>
<dbReference type="SUPFAM" id="SSF53448">
    <property type="entry name" value="Nucleotide-diphospho-sugar transferases"/>
    <property type="match status" value="1"/>
</dbReference>
<gene>
    <name evidence="4" type="ORF">EOI86_11695</name>
</gene>
<dbReference type="PANTHER" id="PTHR42866">
    <property type="entry name" value="3-DEOXY-MANNO-OCTULOSONATE CYTIDYLYLTRANSFERASE"/>
    <property type="match status" value="1"/>
</dbReference>
<dbReference type="Proteomes" id="UP000287447">
    <property type="component" value="Unassembled WGS sequence"/>
</dbReference>